<keyword evidence="4" id="KW-1185">Reference proteome</keyword>
<dbReference type="AlphaFoldDB" id="A0A6H0SM76"/>
<accession>A0A6H0SM76</accession>
<feature type="chain" id="PRO_5038481055" description="VCBS repeat-containing protein" evidence="2">
    <location>
        <begin position="29"/>
        <end position="326"/>
    </location>
</feature>
<name>A0A6H0SM76_9MICC</name>
<dbReference type="Proteomes" id="UP000502331">
    <property type="component" value="Chromosome"/>
</dbReference>
<evidence type="ECO:0008006" key="5">
    <source>
        <dbReference type="Google" id="ProtNLM"/>
    </source>
</evidence>
<dbReference type="RefSeq" id="WP_172511867.1">
    <property type="nucleotide sequence ID" value="NZ_CP032549.1"/>
</dbReference>
<protein>
    <recommendedName>
        <fullName evidence="5">VCBS repeat-containing protein</fullName>
    </recommendedName>
</protein>
<organism evidence="3 4">
    <name type="scientific">Glutamicibacter mishrai</name>
    <dbReference type="NCBI Taxonomy" id="1775880"/>
    <lineage>
        <taxon>Bacteria</taxon>
        <taxon>Bacillati</taxon>
        <taxon>Actinomycetota</taxon>
        <taxon>Actinomycetes</taxon>
        <taxon>Micrococcales</taxon>
        <taxon>Micrococcaceae</taxon>
        <taxon>Glutamicibacter</taxon>
    </lineage>
</organism>
<reference evidence="3 4" key="1">
    <citation type="submission" date="2018-09" db="EMBL/GenBank/DDBJ databases">
        <title>Glutamicibacter mishrai S5-52T (LMG 29155T = KCTC 39846T).</title>
        <authorList>
            <person name="Das S.K."/>
        </authorList>
    </citation>
    <scope>NUCLEOTIDE SEQUENCE [LARGE SCALE GENOMIC DNA]</scope>
    <source>
        <strain evidence="3 4">S5-52</strain>
    </source>
</reference>
<keyword evidence="2" id="KW-0732">Signal</keyword>
<dbReference type="PROSITE" id="PS51257">
    <property type="entry name" value="PROKAR_LIPOPROTEIN"/>
    <property type="match status" value="1"/>
</dbReference>
<feature type="signal peptide" evidence="2">
    <location>
        <begin position="1"/>
        <end position="28"/>
    </location>
</feature>
<sequence>MKNPKNFPVIFALIAALALSGCSAVAPTADQTDSAKPSSSSSTAPSSSASATPTESRLKDLTVDMAMSASIPSVCGFPAGKLSKGVLQKKHPQYSNASVPNIPSKKLVVAGDLTGDGIKELAAVIYCDKGGVRWPSHIQLFENTAKGIAALGKPFQMSDVNGGARGILESLKFTKGQLEVTDRQLMPMDPAVQPTGRIKAALKWDVKKLVATAIQDLANPENGTLKTATVNGTWCQLSAQSKINSKKCLEINYPQLTQKGQDPQSLTYWVNNGFTELAYFGAPLGTIYTPGAKIKDPANPSAPTAQQDQYRLYNSQTQETYVRQGK</sequence>
<evidence type="ECO:0000256" key="1">
    <source>
        <dbReference type="SAM" id="MobiDB-lite"/>
    </source>
</evidence>
<evidence type="ECO:0000256" key="2">
    <source>
        <dbReference type="SAM" id="SignalP"/>
    </source>
</evidence>
<gene>
    <name evidence="3" type="ORF">D3791_08065</name>
</gene>
<evidence type="ECO:0000313" key="4">
    <source>
        <dbReference type="Proteomes" id="UP000502331"/>
    </source>
</evidence>
<feature type="compositionally biased region" description="Low complexity" evidence="1">
    <location>
        <begin position="37"/>
        <end position="54"/>
    </location>
</feature>
<dbReference type="EMBL" id="CP032549">
    <property type="protein sequence ID" value="QIV87087.1"/>
    <property type="molecule type" value="Genomic_DNA"/>
</dbReference>
<evidence type="ECO:0000313" key="3">
    <source>
        <dbReference type="EMBL" id="QIV87087.1"/>
    </source>
</evidence>
<proteinExistence type="predicted"/>
<feature type="region of interest" description="Disordered" evidence="1">
    <location>
        <begin position="28"/>
        <end position="55"/>
    </location>
</feature>